<evidence type="ECO:0000313" key="4">
    <source>
        <dbReference type="Proteomes" id="UP001152888"/>
    </source>
</evidence>
<dbReference type="SMART" id="SM00355">
    <property type="entry name" value="ZnF_C2H2"/>
    <property type="match status" value="2"/>
</dbReference>
<dbReference type="OrthoDB" id="10004641at2759"/>
<organism evidence="3 4">
    <name type="scientific">Acanthoscelides obtectus</name>
    <name type="common">Bean weevil</name>
    <name type="synonym">Bruchus obtectus</name>
    <dbReference type="NCBI Taxonomy" id="200917"/>
    <lineage>
        <taxon>Eukaryota</taxon>
        <taxon>Metazoa</taxon>
        <taxon>Ecdysozoa</taxon>
        <taxon>Arthropoda</taxon>
        <taxon>Hexapoda</taxon>
        <taxon>Insecta</taxon>
        <taxon>Pterygota</taxon>
        <taxon>Neoptera</taxon>
        <taxon>Endopterygota</taxon>
        <taxon>Coleoptera</taxon>
        <taxon>Polyphaga</taxon>
        <taxon>Cucujiformia</taxon>
        <taxon>Chrysomeloidea</taxon>
        <taxon>Chrysomelidae</taxon>
        <taxon>Bruchinae</taxon>
        <taxon>Bruchini</taxon>
        <taxon>Acanthoscelides</taxon>
    </lineage>
</organism>
<evidence type="ECO:0000256" key="1">
    <source>
        <dbReference type="PROSITE-ProRule" id="PRU00042"/>
    </source>
</evidence>
<dbReference type="Gene3D" id="3.30.160.60">
    <property type="entry name" value="Classic Zinc Finger"/>
    <property type="match status" value="2"/>
</dbReference>
<dbReference type="GO" id="GO:0008270">
    <property type="term" value="F:zinc ion binding"/>
    <property type="evidence" value="ECO:0007669"/>
    <property type="project" value="UniProtKB-KW"/>
</dbReference>
<dbReference type="SUPFAM" id="SSF57667">
    <property type="entry name" value="beta-beta-alpha zinc fingers"/>
    <property type="match status" value="2"/>
</dbReference>
<comment type="caution">
    <text evidence="3">The sequence shown here is derived from an EMBL/GenBank/DDBJ whole genome shotgun (WGS) entry which is preliminary data.</text>
</comment>
<dbReference type="Proteomes" id="UP001152888">
    <property type="component" value="Unassembled WGS sequence"/>
</dbReference>
<keyword evidence="4" id="KW-1185">Reference proteome</keyword>
<name>A0A9P0K0H9_ACAOB</name>
<dbReference type="InterPro" id="IPR013087">
    <property type="entry name" value="Znf_C2H2_type"/>
</dbReference>
<reference evidence="3" key="1">
    <citation type="submission" date="2022-03" db="EMBL/GenBank/DDBJ databases">
        <authorList>
            <person name="Sayadi A."/>
        </authorList>
    </citation>
    <scope>NUCLEOTIDE SEQUENCE</scope>
</reference>
<dbReference type="PROSITE" id="PS00028">
    <property type="entry name" value="ZINC_FINGER_C2H2_1"/>
    <property type="match status" value="1"/>
</dbReference>
<evidence type="ECO:0000313" key="3">
    <source>
        <dbReference type="EMBL" id="CAH1964182.1"/>
    </source>
</evidence>
<accession>A0A9P0K0H9</accession>
<gene>
    <name evidence="3" type="ORF">ACAOBT_LOCUS5642</name>
</gene>
<dbReference type="PROSITE" id="PS50157">
    <property type="entry name" value="ZINC_FINGER_C2H2_2"/>
    <property type="match status" value="1"/>
</dbReference>
<proteinExistence type="predicted"/>
<keyword evidence="1" id="KW-0479">Metal-binding</keyword>
<dbReference type="Pfam" id="PF00096">
    <property type="entry name" value="zf-C2H2"/>
    <property type="match status" value="1"/>
</dbReference>
<dbReference type="InterPro" id="IPR036236">
    <property type="entry name" value="Znf_C2H2_sf"/>
</dbReference>
<protein>
    <recommendedName>
        <fullName evidence="2">C2H2-type domain-containing protein</fullName>
    </recommendedName>
</protein>
<keyword evidence="1" id="KW-0862">Zinc</keyword>
<sequence length="115" mass="13484">MKDPDGRYQCLTCYKSYKQKGHLSRHRKYECGVDPQFSCSLCSKKFRHRSPRLPSDDGKLMCPRCGKRYGPTLNLVAHLQFECGKQMILQCPLCPRKCKRDDILQSHLRNIHRIT</sequence>
<keyword evidence="1" id="KW-0863">Zinc-finger</keyword>
<dbReference type="EMBL" id="CAKOFQ010006713">
    <property type="protein sequence ID" value="CAH1964182.1"/>
    <property type="molecule type" value="Genomic_DNA"/>
</dbReference>
<dbReference type="AlphaFoldDB" id="A0A9P0K0H9"/>
<feature type="domain" description="C2H2-type" evidence="2">
    <location>
        <begin position="8"/>
        <end position="35"/>
    </location>
</feature>
<evidence type="ECO:0000259" key="2">
    <source>
        <dbReference type="PROSITE" id="PS50157"/>
    </source>
</evidence>